<name>A0A1G2DB40_9BACT</name>
<protein>
    <submittedName>
        <fullName evidence="1">Uncharacterized protein</fullName>
    </submittedName>
</protein>
<comment type="caution">
    <text evidence="1">The sequence shown here is derived from an EMBL/GenBank/DDBJ whole genome shotgun (WGS) entry which is preliminary data.</text>
</comment>
<dbReference type="AlphaFoldDB" id="A0A1G2DB40"/>
<dbReference type="Proteomes" id="UP000178099">
    <property type="component" value="Unassembled WGS sequence"/>
</dbReference>
<sequence length="504" mass="53673">MRVLIVLIFVSPLVFAVVAPSIARGTGMPVFDATNLVPNTATAVATGATAVATADIAANTSVVAAKEGFLDGLAYGLVRIAMNKFTNGIVLWIRSGYDGKPGFLTDQDAFFRDLGNEATGVFINQIGANDILCKPWEFVVKIGLQFQKPYRLKAKCTLLDAEANFKKMSENFMAAGWEGFLQITATQQNNPYGAFLQAQSELAVRVGAEQERKKDQLIWGSGYFPITKKGGCIETDLDGNCVQYAPDKVVTPGALVKEALNQTSMDPIWQARFADEIDEAASIIVGEMIMQAINPNRGLANIDDVPFEDAAKKQVDELRSQASASANGPIATIDSYISTKNATKTTIEEVRTLFVDLVGVTLPFVPVDQITGTRGNTSCLAGLRDAYTVKGDAPNANGVGVGIDLLLGTTGAVLEIENMGISVGENLASASVTRATVIEWQTELANPATSSDRVVELSNKIQNLDLGGEGINLGEANGQSSRLGDIQTETADKLTECRAEFAAI</sequence>
<gene>
    <name evidence="1" type="ORF">A3D67_02645</name>
</gene>
<reference evidence="1 2" key="1">
    <citation type="journal article" date="2016" name="Nat. Commun.">
        <title>Thousands of microbial genomes shed light on interconnected biogeochemical processes in an aquifer system.</title>
        <authorList>
            <person name="Anantharaman K."/>
            <person name="Brown C.T."/>
            <person name="Hug L.A."/>
            <person name="Sharon I."/>
            <person name="Castelle C.J."/>
            <person name="Probst A.J."/>
            <person name="Thomas B.C."/>
            <person name="Singh A."/>
            <person name="Wilkins M.J."/>
            <person name="Karaoz U."/>
            <person name="Brodie E.L."/>
            <person name="Williams K.H."/>
            <person name="Hubbard S.S."/>
            <person name="Banfield J.F."/>
        </authorList>
    </citation>
    <scope>NUCLEOTIDE SEQUENCE [LARGE SCALE GENOMIC DNA]</scope>
</reference>
<evidence type="ECO:0000313" key="2">
    <source>
        <dbReference type="Proteomes" id="UP000178099"/>
    </source>
</evidence>
<proteinExistence type="predicted"/>
<evidence type="ECO:0000313" key="1">
    <source>
        <dbReference type="EMBL" id="OGZ10849.1"/>
    </source>
</evidence>
<accession>A0A1G2DB40</accession>
<dbReference type="EMBL" id="MHLN01000031">
    <property type="protein sequence ID" value="OGZ10849.1"/>
    <property type="molecule type" value="Genomic_DNA"/>
</dbReference>
<organism evidence="1 2">
    <name type="scientific">Candidatus Lloydbacteria bacterium RIFCSPHIGHO2_02_FULL_51_22</name>
    <dbReference type="NCBI Taxonomy" id="1798663"/>
    <lineage>
        <taxon>Bacteria</taxon>
        <taxon>Candidatus Lloydiibacteriota</taxon>
    </lineage>
</organism>